<comment type="cofactor">
    <cofactor evidence="2">
        <name>Mg(2+)</name>
        <dbReference type="ChEBI" id="CHEBI:18420"/>
    </cofactor>
</comment>
<feature type="region of interest" description="Disordered" evidence="11">
    <location>
        <begin position="608"/>
        <end position="692"/>
    </location>
</feature>
<evidence type="ECO:0000256" key="1">
    <source>
        <dbReference type="ARBA" id="ARBA00001936"/>
    </source>
</evidence>
<comment type="subcellular location">
    <subcellularLocation>
        <location evidence="3">Nucleus</location>
        <location evidence="3">PML body</location>
    </subcellularLocation>
</comment>
<evidence type="ECO:0000256" key="11">
    <source>
        <dbReference type="SAM" id="MobiDB-lite"/>
    </source>
</evidence>
<evidence type="ECO:0000256" key="3">
    <source>
        <dbReference type="ARBA" id="ARBA00004322"/>
    </source>
</evidence>
<comment type="cofactor">
    <cofactor evidence="1">
        <name>Mn(2+)</name>
        <dbReference type="ChEBI" id="CHEBI:29035"/>
    </cofactor>
</comment>
<protein>
    <submittedName>
        <fullName evidence="13">RNA-editing complex protein MP100</fullName>
    </submittedName>
</protein>
<keyword evidence="5" id="KW-0479">Metal-binding</keyword>
<dbReference type="VEuPathDB" id="TriTrypDB:TM35_000212040"/>
<proteinExistence type="predicted"/>
<keyword evidence="14" id="KW-1185">Reference proteome</keyword>
<keyword evidence="10" id="KW-0539">Nucleus</keyword>
<keyword evidence="9" id="KW-0234">DNA repair</keyword>
<dbReference type="AlphaFoldDB" id="A0A1X0NSS8"/>
<dbReference type="PANTHER" id="PTHR15822:SF4">
    <property type="entry name" value="TYROSYL-DNA PHOSPHODIESTERASE 2"/>
    <property type="match status" value="1"/>
</dbReference>
<evidence type="ECO:0000259" key="12">
    <source>
        <dbReference type="Pfam" id="PF03372"/>
    </source>
</evidence>
<name>A0A1X0NSS8_9TRYP</name>
<evidence type="ECO:0000313" key="14">
    <source>
        <dbReference type="Proteomes" id="UP000192257"/>
    </source>
</evidence>
<dbReference type="GO" id="GO:0006302">
    <property type="term" value="P:double-strand break repair"/>
    <property type="evidence" value="ECO:0007669"/>
    <property type="project" value="TreeGrafter"/>
</dbReference>
<keyword evidence="7" id="KW-0378">Hydrolase</keyword>
<dbReference type="GO" id="GO:0005737">
    <property type="term" value="C:cytoplasm"/>
    <property type="evidence" value="ECO:0007669"/>
    <property type="project" value="TreeGrafter"/>
</dbReference>
<evidence type="ECO:0000256" key="5">
    <source>
        <dbReference type="ARBA" id="ARBA00022723"/>
    </source>
</evidence>
<reference evidence="13 14" key="1">
    <citation type="submission" date="2017-03" db="EMBL/GenBank/DDBJ databases">
        <title>An alternative strategy for trypanosome survival in the mammalian bloodstream revealed through genome and transcriptome analysis of the ubiquitous bovine parasite Trypanosoma (Megatrypanum) theileri.</title>
        <authorList>
            <person name="Kelly S."/>
            <person name="Ivens A."/>
            <person name="Mott A."/>
            <person name="O'Neill E."/>
            <person name="Emms D."/>
            <person name="Macleod O."/>
            <person name="Voorheis P."/>
            <person name="Matthews J."/>
            <person name="Matthews K."/>
            <person name="Carrington M."/>
        </authorList>
    </citation>
    <scope>NUCLEOTIDE SEQUENCE [LARGE SCALE GENOMIC DNA]</scope>
    <source>
        <strain evidence="13">Edinburgh</strain>
    </source>
</reference>
<dbReference type="Pfam" id="PF03372">
    <property type="entry name" value="Exo_endo_phos"/>
    <property type="match status" value="1"/>
</dbReference>
<dbReference type="GO" id="GO:0004518">
    <property type="term" value="F:nuclease activity"/>
    <property type="evidence" value="ECO:0007669"/>
    <property type="project" value="UniProtKB-KW"/>
</dbReference>
<keyword evidence="4" id="KW-0540">Nuclease</keyword>
<evidence type="ECO:0000256" key="4">
    <source>
        <dbReference type="ARBA" id="ARBA00022722"/>
    </source>
</evidence>
<keyword evidence="6" id="KW-0227">DNA damage</keyword>
<dbReference type="InterPro" id="IPR051547">
    <property type="entry name" value="TDP2-like"/>
</dbReference>
<dbReference type="InterPro" id="IPR036691">
    <property type="entry name" value="Endo/exonu/phosph_ase_sf"/>
</dbReference>
<feature type="region of interest" description="Disordered" evidence="11">
    <location>
        <begin position="283"/>
        <end position="302"/>
    </location>
</feature>
<evidence type="ECO:0000256" key="10">
    <source>
        <dbReference type="ARBA" id="ARBA00023242"/>
    </source>
</evidence>
<dbReference type="InterPro" id="IPR005135">
    <property type="entry name" value="Endo/exonuclease/phosphatase"/>
</dbReference>
<dbReference type="GO" id="GO:0003697">
    <property type="term" value="F:single-stranded DNA binding"/>
    <property type="evidence" value="ECO:0007669"/>
    <property type="project" value="TreeGrafter"/>
</dbReference>
<dbReference type="EMBL" id="NBCO01000021">
    <property type="protein sequence ID" value="ORC87598.1"/>
    <property type="molecule type" value="Genomic_DNA"/>
</dbReference>
<accession>A0A1X0NSS8</accession>
<feature type="domain" description="Endonuclease/exonuclease/phosphatase" evidence="12">
    <location>
        <begin position="703"/>
        <end position="890"/>
    </location>
</feature>
<dbReference type="GO" id="GO:0070260">
    <property type="term" value="F:5'-tyrosyl-DNA phosphodiesterase activity"/>
    <property type="evidence" value="ECO:0007669"/>
    <property type="project" value="TreeGrafter"/>
</dbReference>
<evidence type="ECO:0000256" key="6">
    <source>
        <dbReference type="ARBA" id="ARBA00022763"/>
    </source>
</evidence>
<dbReference type="OrthoDB" id="9975959at2759"/>
<dbReference type="CDD" id="cd09080">
    <property type="entry name" value="TDP2"/>
    <property type="match status" value="1"/>
</dbReference>
<dbReference type="Gene3D" id="3.60.10.10">
    <property type="entry name" value="Endonuclease/exonuclease/phosphatase"/>
    <property type="match status" value="1"/>
</dbReference>
<dbReference type="FunFam" id="3.60.10.10:FF:000095">
    <property type="entry name" value="RNA-editing complex protein MP100"/>
    <property type="match status" value="1"/>
</dbReference>
<dbReference type="GO" id="GO:0046872">
    <property type="term" value="F:metal ion binding"/>
    <property type="evidence" value="ECO:0007669"/>
    <property type="project" value="UniProtKB-KW"/>
</dbReference>
<evidence type="ECO:0000256" key="7">
    <source>
        <dbReference type="ARBA" id="ARBA00022801"/>
    </source>
</evidence>
<evidence type="ECO:0000313" key="13">
    <source>
        <dbReference type="EMBL" id="ORC87598.1"/>
    </source>
</evidence>
<feature type="compositionally biased region" description="Basic and acidic residues" evidence="11">
    <location>
        <begin position="426"/>
        <end position="444"/>
    </location>
</feature>
<dbReference type="SUPFAM" id="SSF56219">
    <property type="entry name" value="DNase I-like"/>
    <property type="match status" value="1"/>
</dbReference>
<dbReference type="PANTHER" id="PTHR15822">
    <property type="entry name" value="TRAF AND TNF RECEPTOR-ASSOCIATED PROTEIN"/>
    <property type="match status" value="1"/>
</dbReference>
<organism evidence="13 14">
    <name type="scientific">Trypanosoma theileri</name>
    <dbReference type="NCBI Taxonomy" id="67003"/>
    <lineage>
        <taxon>Eukaryota</taxon>
        <taxon>Discoba</taxon>
        <taxon>Euglenozoa</taxon>
        <taxon>Kinetoplastea</taxon>
        <taxon>Metakinetoplastina</taxon>
        <taxon>Trypanosomatida</taxon>
        <taxon>Trypanosomatidae</taxon>
        <taxon>Trypanosoma</taxon>
    </lineage>
</organism>
<feature type="compositionally biased region" description="Low complexity" evidence="11">
    <location>
        <begin position="676"/>
        <end position="692"/>
    </location>
</feature>
<dbReference type="Proteomes" id="UP000192257">
    <property type="component" value="Unassembled WGS sequence"/>
</dbReference>
<dbReference type="GeneID" id="39986834"/>
<keyword evidence="8" id="KW-0460">Magnesium</keyword>
<feature type="compositionally biased region" description="Basic and acidic residues" evidence="11">
    <location>
        <begin position="617"/>
        <end position="629"/>
    </location>
</feature>
<evidence type="ECO:0000256" key="9">
    <source>
        <dbReference type="ARBA" id="ARBA00023204"/>
    </source>
</evidence>
<dbReference type="RefSeq" id="XP_028881664.1">
    <property type="nucleotide sequence ID" value="XM_029027054.1"/>
</dbReference>
<gene>
    <name evidence="13" type="ORF">TM35_000212040</name>
</gene>
<feature type="compositionally biased region" description="Basic and acidic residues" evidence="11">
    <location>
        <begin position="650"/>
        <end position="675"/>
    </location>
</feature>
<evidence type="ECO:0000256" key="8">
    <source>
        <dbReference type="ARBA" id="ARBA00022842"/>
    </source>
</evidence>
<comment type="caution">
    <text evidence="13">The sequence shown here is derived from an EMBL/GenBank/DDBJ whole genome shotgun (WGS) entry which is preliminary data.</text>
</comment>
<feature type="region of interest" description="Disordered" evidence="11">
    <location>
        <begin position="410"/>
        <end position="444"/>
    </location>
</feature>
<evidence type="ECO:0000256" key="2">
    <source>
        <dbReference type="ARBA" id="ARBA00001946"/>
    </source>
</evidence>
<sequence length="975" mass="109056">MTLTKTPYRLAVTTYRQSKISDRFQLLITKKEVECDYVGVDATALVATGLRLAKNVTSEQRRHKEVARHVSQSLQQLLKKVRCKKSLLIAMDGAETLLKAEHTRGSSVTRKIESRLMRLPGTPLMQAVEERLVRMMPDRQILPSEVVFSGTCVQGCVEQKMSAWALDLASRDSFSGSTDSLCLIGASELYLNVMALSPFYNVMSVVQNNADLRQMRLQDILEWLDLDKRAKEGESVTIAKMRTDILFLFILANGASVTELHPIPSLGFSELVDRYLKNFMETTSNTETTEGGGKGKGREGSVSLHSGTVKEGLFLFEDYPGNTLRLNIPLLSRIIQLVARKEVPPRVDAASEAYLEQALQTHALLCLGEAPEYNYLPSMPTTQVGSPVAGVIPFAAHLAALCSSSPHRIARRTPPRVRQSSSTTCIKEEEKEEKGKKEKGEKEEGLRNETFELAEGGKVELVKSKTKEMQTGIIQPLTAAEYTILCQSLPASVETLIQHYVGVAPKSDVGKMITSSDTTGAHRVIREVLSYANPLKPHKCLCLSPSYCWLQNEKTQLWRFEYVDIGVRSHEMEIRRHLNAVKGVTLEVNMSRDGPSYFSTSTSSWEPIKDFPCGAERSSDDDNNNKQKETSSSSTTKGGKDTEDLTGSIKTEDDTKKDTKKIETLDKIKDNESSESKSTSSQISKTNTTDQNLSSKQSTLKLLTWNVMFDRYSGKPTPLGMPGIDWCSPKRYPILAKIIQQEDADVVGMQEVEPVFWNFLSKQSWVRENYFFSCGYASPAITPWGVLMLVHRRRLSIQNITYLNVPAWTNHVSLMPVVTLQMPHGSVNVAAAHLLAPYTKSHETARTSQDGALRHHMMKTLSGDVITMGDFNDWPTSEFHMPTESQYVDCWPLLHPGDAGKTMDETNTFCKLKVEEMFFGRSDKVFLRSRRLVPVEAHLVGTRSVNDENGNQEAPAYLFPSDHYGVSMTFKLKQR</sequence>